<keyword evidence="3" id="KW-1185">Reference proteome</keyword>
<evidence type="ECO:0008006" key="4">
    <source>
        <dbReference type="Google" id="ProtNLM"/>
    </source>
</evidence>
<evidence type="ECO:0000313" key="3">
    <source>
        <dbReference type="Proteomes" id="UP000601055"/>
    </source>
</evidence>
<protein>
    <recommendedName>
        <fullName evidence="4">Bacteriophage Mx8 p63 C-terminal domain-containing protein</fullName>
    </recommendedName>
</protein>
<dbReference type="Proteomes" id="UP000601055">
    <property type="component" value="Unassembled WGS sequence"/>
</dbReference>
<proteinExistence type="predicted"/>
<sequence length="209" mass="24468">MKDKKKTTSGENAVDKELKRTLDREEQQRLLFGADALLPQKSFDIELEKHQLRSGLEFTIREVKDVISELAGAYYPMFPNSIPFFKLMFKLCGWDNLDANAFIKPPVVAIYIKKYIYARFAQEVLPTLLLKENPLVSGYIKKYKLFQFLNADGLRLLETYIQQAIAMMQESKDWYDFELKYTKEYNLPMQLKCVEVKPVKVVKLYPDQA</sequence>
<name>A0A923DZ56_9SPHI</name>
<reference evidence="2" key="1">
    <citation type="submission" date="2019-11" db="EMBL/GenBank/DDBJ databases">
        <title>Description of Pedobacter sp. LMG 31464T.</title>
        <authorList>
            <person name="Carlier A."/>
            <person name="Qi S."/>
            <person name="Vandamme P."/>
        </authorList>
    </citation>
    <scope>NUCLEOTIDE SEQUENCE</scope>
    <source>
        <strain evidence="2">LMG 31464</strain>
    </source>
</reference>
<evidence type="ECO:0000313" key="2">
    <source>
        <dbReference type="EMBL" id="MBB2145751.1"/>
    </source>
</evidence>
<dbReference type="AlphaFoldDB" id="A0A923DZ56"/>
<gene>
    <name evidence="2" type="ORF">GM921_09655</name>
</gene>
<comment type="caution">
    <text evidence="2">The sequence shown here is derived from an EMBL/GenBank/DDBJ whole genome shotgun (WGS) entry which is preliminary data.</text>
</comment>
<evidence type="ECO:0000256" key="1">
    <source>
        <dbReference type="SAM" id="MobiDB-lite"/>
    </source>
</evidence>
<organism evidence="2 3">
    <name type="scientific">Pedobacter planticolens</name>
    <dbReference type="NCBI Taxonomy" id="2679964"/>
    <lineage>
        <taxon>Bacteria</taxon>
        <taxon>Pseudomonadati</taxon>
        <taxon>Bacteroidota</taxon>
        <taxon>Sphingobacteriia</taxon>
        <taxon>Sphingobacteriales</taxon>
        <taxon>Sphingobacteriaceae</taxon>
        <taxon>Pedobacter</taxon>
    </lineage>
</organism>
<dbReference type="EMBL" id="WNXD01000002">
    <property type="protein sequence ID" value="MBB2145751.1"/>
    <property type="molecule type" value="Genomic_DNA"/>
</dbReference>
<accession>A0A923DZ56</accession>
<feature type="region of interest" description="Disordered" evidence="1">
    <location>
        <begin position="1"/>
        <end position="20"/>
    </location>
</feature>
<dbReference type="RefSeq" id="WP_182922442.1">
    <property type="nucleotide sequence ID" value="NZ_WNXD01000002.1"/>
</dbReference>